<dbReference type="Proteomes" id="UP001162131">
    <property type="component" value="Unassembled WGS sequence"/>
</dbReference>
<keyword evidence="12" id="KW-1185">Reference proteome</keyword>
<dbReference type="SUPFAM" id="SSF81321">
    <property type="entry name" value="Family A G protein-coupled receptor-like"/>
    <property type="match status" value="1"/>
</dbReference>
<dbReference type="PRINTS" id="PR02001">
    <property type="entry name" value="GCR1CAMPR"/>
</dbReference>
<dbReference type="AlphaFoldDB" id="A0AAU9J265"/>
<dbReference type="EMBL" id="CAJZBQ010000027">
    <property type="protein sequence ID" value="CAG9320960.1"/>
    <property type="molecule type" value="Genomic_DNA"/>
</dbReference>
<comment type="subcellular location">
    <subcellularLocation>
        <location evidence="1">Membrane</location>
        <topology evidence="1">Multi-pass membrane protein</topology>
    </subcellularLocation>
</comment>
<dbReference type="PRINTS" id="PR02000">
    <property type="entry name" value="GCR1PLANT"/>
</dbReference>
<dbReference type="InterPro" id="IPR022343">
    <property type="entry name" value="GCR1-cAMP_receptor"/>
</dbReference>
<evidence type="ECO:0000256" key="3">
    <source>
        <dbReference type="ARBA" id="ARBA00022989"/>
    </source>
</evidence>
<keyword evidence="6" id="KW-0675">Receptor</keyword>
<dbReference type="Gene3D" id="1.20.1070.10">
    <property type="entry name" value="Rhodopsin 7-helix transmembrane proteins"/>
    <property type="match status" value="1"/>
</dbReference>
<evidence type="ECO:0000256" key="4">
    <source>
        <dbReference type="ARBA" id="ARBA00023040"/>
    </source>
</evidence>
<sequence length="301" mass="34690">MTKNNYLSDHEQEVIYNVILVSSILSLIGSLFVCFVYLAFKSLRVFAFRLVFYLASVDVFISISFMIPYDKGNSVRCRIQGAAITYFTLSEVLWTSVIAHTLYSSAIKNASFENYHLKYCLFSFGIPLIATIIPWIGDFYGPSNGWCWIVHDKGNEGYHTYLICLKLALFYIPLWLVIIYNFAVYMKIIRKLQENEGSFHEHTNIRRVLIMKLRLYPLVLMVCQGPVSVFRLFSFSDEGYAPFELVLLSGIGICINGFLNAVIYGLTRQVRKEIAKIICKYKTEGRPERETMTQSLKIVEE</sequence>
<evidence type="ECO:0008006" key="13">
    <source>
        <dbReference type="Google" id="ProtNLM"/>
    </source>
</evidence>
<keyword evidence="5 8" id="KW-0472">Membrane</keyword>
<evidence type="ECO:0000313" key="11">
    <source>
        <dbReference type="EMBL" id="CAG9320960.1"/>
    </source>
</evidence>
<accession>A0AAU9J265</accession>
<feature type="transmembrane region" description="Helical" evidence="8">
    <location>
        <begin position="158"/>
        <end position="183"/>
    </location>
</feature>
<protein>
    <recommendedName>
        <fullName evidence="13">G-protein coupled receptors family 2 profile 2 domain-containing protein</fullName>
    </recommendedName>
</protein>
<feature type="transmembrane region" description="Helical" evidence="8">
    <location>
        <begin position="81"/>
        <end position="103"/>
    </location>
</feature>
<dbReference type="GO" id="GO:0005886">
    <property type="term" value="C:plasma membrane"/>
    <property type="evidence" value="ECO:0007669"/>
    <property type="project" value="TreeGrafter"/>
</dbReference>
<proteinExistence type="predicted"/>
<organism evidence="11 12">
    <name type="scientific">Blepharisma stoltei</name>
    <dbReference type="NCBI Taxonomy" id="1481888"/>
    <lineage>
        <taxon>Eukaryota</taxon>
        <taxon>Sar</taxon>
        <taxon>Alveolata</taxon>
        <taxon>Ciliophora</taxon>
        <taxon>Postciliodesmatophora</taxon>
        <taxon>Heterotrichea</taxon>
        <taxon>Heterotrichida</taxon>
        <taxon>Blepharismidae</taxon>
        <taxon>Blepharisma</taxon>
    </lineage>
</organism>
<name>A0AAU9J265_9CILI</name>
<evidence type="ECO:0000259" key="10">
    <source>
        <dbReference type="PROSITE" id="PS50262"/>
    </source>
</evidence>
<dbReference type="PANTHER" id="PTHR23112">
    <property type="entry name" value="G PROTEIN-COUPLED RECEPTOR 157-RELATED"/>
    <property type="match status" value="1"/>
</dbReference>
<keyword evidence="7" id="KW-0807">Transducer</keyword>
<evidence type="ECO:0000256" key="1">
    <source>
        <dbReference type="ARBA" id="ARBA00004141"/>
    </source>
</evidence>
<dbReference type="InterPro" id="IPR017981">
    <property type="entry name" value="GPCR_2-like_7TM"/>
</dbReference>
<dbReference type="PANTHER" id="PTHR23112:SF0">
    <property type="entry name" value="TRANSMEMBRANE PROTEIN 116"/>
    <property type="match status" value="1"/>
</dbReference>
<evidence type="ECO:0000259" key="9">
    <source>
        <dbReference type="PROSITE" id="PS50261"/>
    </source>
</evidence>
<feature type="transmembrane region" description="Helical" evidence="8">
    <location>
        <begin position="50"/>
        <end position="69"/>
    </location>
</feature>
<dbReference type="PROSITE" id="PS50261">
    <property type="entry name" value="G_PROTEIN_RECEP_F2_4"/>
    <property type="match status" value="1"/>
</dbReference>
<keyword evidence="2 8" id="KW-0812">Transmembrane</keyword>
<dbReference type="PROSITE" id="PS50262">
    <property type="entry name" value="G_PROTEIN_RECEP_F1_2"/>
    <property type="match status" value="1"/>
</dbReference>
<evidence type="ECO:0000256" key="2">
    <source>
        <dbReference type="ARBA" id="ARBA00022692"/>
    </source>
</evidence>
<dbReference type="GO" id="GO:0007189">
    <property type="term" value="P:adenylate cyclase-activating G protein-coupled receptor signaling pathway"/>
    <property type="evidence" value="ECO:0007669"/>
    <property type="project" value="TreeGrafter"/>
</dbReference>
<evidence type="ECO:0000256" key="8">
    <source>
        <dbReference type="SAM" id="Phobius"/>
    </source>
</evidence>
<feature type="transmembrane region" description="Helical" evidence="8">
    <location>
        <begin position="14"/>
        <end position="38"/>
    </location>
</feature>
<dbReference type="InterPro" id="IPR017452">
    <property type="entry name" value="GPCR_Rhodpsn_7TM"/>
</dbReference>
<feature type="domain" description="G-protein coupled receptors family 2 profile 2" evidence="9">
    <location>
        <begin position="15"/>
        <end position="268"/>
    </location>
</feature>
<feature type="transmembrane region" description="Helical" evidence="8">
    <location>
        <begin position="245"/>
        <end position="266"/>
    </location>
</feature>
<keyword evidence="4" id="KW-0297">G-protein coupled receptor</keyword>
<evidence type="ECO:0000256" key="5">
    <source>
        <dbReference type="ARBA" id="ARBA00023136"/>
    </source>
</evidence>
<evidence type="ECO:0000256" key="7">
    <source>
        <dbReference type="ARBA" id="ARBA00023224"/>
    </source>
</evidence>
<dbReference type="GO" id="GO:0004930">
    <property type="term" value="F:G protein-coupled receptor activity"/>
    <property type="evidence" value="ECO:0007669"/>
    <property type="project" value="UniProtKB-KW"/>
</dbReference>
<keyword evidence="3 8" id="KW-1133">Transmembrane helix</keyword>
<evidence type="ECO:0000256" key="6">
    <source>
        <dbReference type="ARBA" id="ARBA00023170"/>
    </source>
</evidence>
<reference evidence="11" key="1">
    <citation type="submission" date="2021-09" db="EMBL/GenBank/DDBJ databases">
        <authorList>
            <consortium name="AG Swart"/>
            <person name="Singh M."/>
            <person name="Singh A."/>
            <person name="Seah K."/>
            <person name="Emmerich C."/>
        </authorList>
    </citation>
    <scope>NUCLEOTIDE SEQUENCE</scope>
    <source>
        <strain evidence="11">ATCC30299</strain>
    </source>
</reference>
<feature type="domain" description="G-protein coupled receptors family 1 profile" evidence="10">
    <location>
        <begin position="1"/>
        <end position="264"/>
    </location>
</feature>
<dbReference type="Pfam" id="PF05462">
    <property type="entry name" value="Dicty_CAR"/>
    <property type="match status" value="1"/>
</dbReference>
<dbReference type="InterPro" id="IPR022340">
    <property type="entry name" value="GPCR_GCR1_put"/>
</dbReference>
<dbReference type="GO" id="GO:0007166">
    <property type="term" value="P:cell surface receptor signaling pathway"/>
    <property type="evidence" value="ECO:0007669"/>
    <property type="project" value="InterPro"/>
</dbReference>
<comment type="caution">
    <text evidence="11">The sequence shown here is derived from an EMBL/GenBank/DDBJ whole genome shotgun (WGS) entry which is preliminary data.</text>
</comment>
<gene>
    <name evidence="11" type="ORF">BSTOLATCC_MIC27533</name>
</gene>
<feature type="transmembrane region" description="Helical" evidence="8">
    <location>
        <begin position="115"/>
        <end position="136"/>
    </location>
</feature>
<feature type="transmembrane region" description="Helical" evidence="8">
    <location>
        <begin position="215"/>
        <end position="233"/>
    </location>
</feature>
<evidence type="ECO:0000313" key="12">
    <source>
        <dbReference type="Proteomes" id="UP001162131"/>
    </source>
</evidence>